<name>A0A8H2XGT9_9AGAM</name>
<comment type="caution">
    <text evidence="1">The sequence shown here is derived from an EMBL/GenBank/DDBJ whole genome shotgun (WGS) entry which is preliminary data.</text>
</comment>
<sequence>MLDTLPPEVLDVIVQYSTKYTLSCLSTVSHGTYFISVRTLYASIPEMDMVCMTQCLRTLSKKCKLARLVQSFSFQVPSYSYPLRAILALFSHALSNMNNLRVLLLKVNVPISLNFANRMSCQLEKLSCVILPGGSYPIQQLLSSQPTIKALHIVCRPDDVSALNWEALPVLKSLSAPNRLLPILLPSRLSRLSRLCVINVMTSPRELLALSTSLAQLDPPESLELCLRVNFLRATPNALEYLGQAARFITSLRLDKFGAPIGQEELQTTFVPTRSNFPKLKTLTIMPHLPTPPAFIRDLQTQPVDTLEVPNIQPLTQDLPSFMQDMVDFLADTVVGVYNLNPDNEPLQTQSQSTTLDALHDSSCHADIIKAWHQAHPGLERVVFPAGVYVLK</sequence>
<protein>
    <recommendedName>
        <fullName evidence="3">F-box domain-containing protein</fullName>
    </recommendedName>
</protein>
<accession>A0A8H2XGT9</accession>
<dbReference type="AlphaFoldDB" id="A0A8H2XGT9"/>
<gene>
    <name evidence="1" type="ORF">RDB_LOCUS59115</name>
</gene>
<dbReference type="EMBL" id="CAJMWT010001947">
    <property type="protein sequence ID" value="CAE6426604.1"/>
    <property type="molecule type" value="Genomic_DNA"/>
</dbReference>
<dbReference type="Proteomes" id="UP000663843">
    <property type="component" value="Unassembled WGS sequence"/>
</dbReference>
<evidence type="ECO:0008006" key="3">
    <source>
        <dbReference type="Google" id="ProtNLM"/>
    </source>
</evidence>
<organism evidence="1 2">
    <name type="scientific">Rhizoctonia solani</name>
    <dbReference type="NCBI Taxonomy" id="456999"/>
    <lineage>
        <taxon>Eukaryota</taxon>
        <taxon>Fungi</taxon>
        <taxon>Dikarya</taxon>
        <taxon>Basidiomycota</taxon>
        <taxon>Agaricomycotina</taxon>
        <taxon>Agaricomycetes</taxon>
        <taxon>Cantharellales</taxon>
        <taxon>Ceratobasidiaceae</taxon>
        <taxon>Rhizoctonia</taxon>
    </lineage>
</organism>
<evidence type="ECO:0000313" key="2">
    <source>
        <dbReference type="Proteomes" id="UP000663843"/>
    </source>
</evidence>
<proteinExistence type="predicted"/>
<reference evidence="1" key="1">
    <citation type="submission" date="2021-01" db="EMBL/GenBank/DDBJ databases">
        <authorList>
            <person name="Kaushik A."/>
        </authorList>
    </citation>
    <scope>NUCLEOTIDE SEQUENCE</scope>
    <source>
        <strain evidence="1">AG2-2IIIB</strain>
    </source>
</reference>
<evidence type="ECO:0000313" key="1">
    <source>
        <dbReference type="EMBL" id="CAE6426604.1"/>
    </source>
</evidence>